<dbReference type="GO" id="GO:0034727">
    <property type="term" value="P:piecemeal microautophagy of the nucleus"/>
    <property type="evidence" value="ECO:0007669"/>
    <property type="project" value="TreeGrafter"/>
</dbReference>
<dbReference type="GO" id="GO:0061723">
    <property type="term" value="P:glycophagy"/>
    <property type="evidence" value="ECO:0007669"/>
    <property type="project" value="TreeGrafter"/>
</dbReference>
<evidence type="ECO:0000256" key="3">
    <source>
        <dbReference type="ARBA" id="ARBA00009714"/>
    </source>
</evidence>
<evidence type="ECO:0000313" key="13">
    <source>
        <dbReference type="EMBL" id="CAD6196502.1"/>
    </source>
</evidence>
<dbReference type="GO" id="GO:0000045">
    <property type="term" value="P:autophagosome assembly"/>
    <property type="evidence" value="ECO:0007669"/>
    <property type="project" value="TreeGrafter"/>
</dbReference>
<keyword evidence="5" id="KW-0813">Transport</keyword>
<dbReference type="GO" id="GO:0000422">
    <property type="term" value="P:autophagy of mitochondrion"/>
    <property type="evidence" value="ECO:0007669"/>
    <property type="project" value="TreeGrafter"/>
</dbReference>
<evidence type="ECO:0000256" key="9">
    <source>
        <dbReference type="ARBA" id="ARBA00023136"/>
    </source>
</evidence>
<dbReference type="GO" id="GO:0061709">
    <property type="term" value="P:reticulophagy"/>
    <property type="evidence" value="ECO:0007669"/>
    <property type="project" value="TreeGrafter"/>
</dbReference>
<organism evidence="13 14">
    <name type="scientific">Caenorhabditis auriculariae</name>
    <dbReference type="NCBI Taxonomy" id="2777116"/>
    <lineage>
        <taxon>Eukaryota</taxon>
        <taxon>Metazoa</taxon>
        <taxon>Ecdysozoa</taxon>
        <taxon>Nematoda</taxon>
        <taxon>Chromadorea</taxon>
        <taxon>Rhabditida</taxon>
        <taxon>Rhabditina</taxon>
        <taxon>Rhabditomorpha</taxon>
        <taxon>Rhabditoidea</taxon>
        <taxon>Rhabditidae</taxon>
        <taxon>Peloderinae</taxon>
        <taxon>Caenorhabditis</taxon>
    </lineage>
</organism>
<feature type="region of interest" description="Disordered" evidence="12">
    <location>
        <begin position="1172"/>
        <end position="1192"/>
    </location>
</feature>
<comment type="subcellular location">
    <subcellularLocation>
        <location evidence="1">Endoplasmic reticulum membrane</location>
        <topology evidence="1">Peripheral membrane protein</topology>
    </subcellularLocation>
    <subcellularLocation>
        <location evidence="2">Preautophagosomal structure membrane</location>
        <topology evidence="2">Peripheral membrane protein</topology>
    </subcellularLocation>
</comment>
<feature type="region of interest" description="Disordered" evidence="12">
    <location>
        <begin position="829"/>
        <end position="849"/>
    </location>
</feature>
<evidence type="ECO:0000256" key="2">
    <source>
        <dbReference type="ARBA" id="ARBA00004623"/>
    </source>
</evidence>
<evidence type="ECO:0000256" key="11">
    <source>
        <dbReference type="ARBA" id="ARBA00024615"/>
    </source>
</evidence>
<name>A0A8S1HMJ5_9PELO</name>
<keyword evidence="7" id="KW-0072">Autophagy</keyword>
<accession>A0A8S1HMJ5</accession>
<dbReference type="GO" id="GO:0034045">
    <property type="term" value="C:phagophore assembly site membrane"/>
    <property type="evidence" value="ECO:0007669"/>
    <property type="project" value="UniProtKB-SubCell"/>
</dbReference>
<keyword evidence="9" id="KW-0472">Membrane</keyword>
<dbReference type="InterPro" id="IPR026849">
    <property type="entry name" value="ATG2"/>
</dbReference>
<dbReference type="PANTHER" id="PTHR13190">
    <property type="entry name" value="AUTOPHAGY-RELATED 2, ISOFORM A"/>
    <property type="match status" value="1"/>
</dbReference>
<keyword evidence="6" id="KW-0256">Endoplasmic reticulum</keyword>
<keyword evidence="8" id="KW-0445">Lipid transport</keyword>
<evidence type="ECO:0000256" key="4">
    <source>
        <dbReference type="ARBA" id="ARBA00018070"/>
    </source>
</evidence>
<sequence length="1211" mass="138022">MIPERMRKMCAQHLIHRFFGKFLENQIPLDRLSLNLTKGHVEVEEINLHVEYFNEILTKMNVPFVLVDGYIGKFRAEVPWLSLMSNSTRIRVEDLQLTFQAREKIKIEDKEKVAAMVGKIVEKLTVPPESIFEDSSQENVDPDEGIEAFVKVIDSIYTRFRADFAKTIIRVETLPAEESGICQALEFRIEEIKFMDEKLRAALESIKIQPPKQDDWEMNKFFAVNGLTIFTDVYSPLANVIVRQDGSEISTSINDFHSCRASMSSSFQNEPRDVSESELYSNPIKFAQTVGETKFSFRSKPLAETEQKVKIDTLFEGFQVFITPSQLSIVKKFVELAAFSEQEKLQENEEIVIRNDGNAAGSSEGNLQKEENFKTIDLNDFGPPENDADKSFSLCMSENFKLKLTFATFLAYIPHHDFLSLENVSKERNYHLAISEFEKEAEKFFALSEVFEFSPDVSLDSVRAEADKLYLKDHLRIFASSAHFSYSLYGAYSSECWNIWTEICLTKCDFLEYLTEASVPTSNGPTHVPLLNFSDPGNNPNLKIIASTSAEAEGKFTIEALISSCETELDLSILDRISDFIVPRPFFDKKCIGRSHPQSSILTTADIDIVCPDWKLNLRVPKANDHHHQRLVHPESLKFNLKGVKARFSKNDSISLDFSCNEVKGDFISPEMTETEESHLFYATSSKLRKIGIKVEYDPRNKCLGNETSEINLPTCEMSLSAPVLAARKKREGPFSQISRVFNDEEIIEAGDRKEMLEFQANCIKMSTFTVRFDVPLLRIRLPEKKNLELIYNRLLNDLALWKPAAPALRIPENDVKINALNSIQASSSRENDIDVSEDVEDEEEEKEDFDRNRNHNFCLTLNIHKGTVLCETVVRENTQQVGNGQVALDFQGAHLGTTFGYHGAENHTFFHFTTRKTSIGSSNRPDAMKRTLEAKDFGKWTREETQAEFVEANDELSVGSTKDSLGIALHSHFKPDSNVKDVLLAVALRNTLFHARHFEDVGQFWAAQLVEFFTLEHHPVPETPLITPDLRFDLENVVLGYDHVWVNPDSDARLRLVLGDCNFSSSLVREKSVSKTLCVFENSSLLLSNESPRKLARLDDFKNKKDFLKVLDVGLMQLEVMISMTKDEKIPLFEIKCSNDIVQMWACADSLALLVNVLSEMSEVYKFRTTPPKKENEQITRESSCEPQVEEQEELPPLVFFDLRAESLLF</sequence>
<comment type="catalytic activity">
    <reaction evidence="10">
        <text>a 1,2-diacyl-sn-glycero-3-phospho-L-serine(in) = a 1,2-diacyl-sn-glycero-3-phospho-L-serine(out)</text>
        <dbReference type="Rhea" id="RHEA:38663"/>
        <dbReference type="ChEBI" id="CHEBI:57262"/>
    </reaction>
</comment>
<evidence type="ECO:0000256" key="6">
    <source>
        <dbReference type="ARBA" id="ARBA00022824"/>
    </source>
</evidence>
<comment type="catalytic activity">
    <reaction evidence="11">
        <text>a 1,2-diacyl-sn-glycero-3-phosphoethanolamine(in) = a 1,2-diacyl-sn-glycero-3-phosphoethanolamine(out)</text>
        <dbReference type="Rhea" id="RHEA:38895"/>
        <dbReference type="ChEBI" id="CHEBI:64612"/>
    </reaction>
</comment>
<dbReference type="PANTHER" id="PTHR13190:SF1">
    <property type="entry name" value="AUTOPHAGY-RELATED 2, ISOFORM A"/>
    <property type="match status" value="1"/>
</dbReference>
<dbReference type="AlphaFoldDB" id="A0A8S1HMJ5"/>
<dbReference type="OrthoDB" id="18982at2759"/>
<dbReference type="GO" id="GO:0061908">
    <property type="term" value="C:phagophore"/>
    <property type="evidence" value="ECO:0007669"/>
    <property type="project" value="TreeGrafter"/>
</dbReference>
<dbReference type="GO" id="GO:0032266">
    <property type="term" value="F:phosphatidylinositol-3-phosphate binding"/>
    <property type="evidence" value="ECO:0007669"/>
    <property type="project" value="TreeGrafter"/>
</dbReference>
<feature type="compositionally biased region" description="Acidic residues" evidence="12">
    <location>
        <begin position="834"/>
        <end position="848"/>
    </location>
</feature>
<evidence type="ECO:0000256" key="10">
    <source>
        <dbReference type="ARBA" id="ARBA00024479"/>
    </source>
</evidence>
<feature type="compositionally biased region" description="Basic and acidic residues" evidence="12">
    <location>
        <begin position="1173"/>
        <end position="1185"/>
    </location>
</feature>
<evidence type="ECO:0000313" key="14">
    <source>
        <dbReference type="Proteomes" id="UP000835052"/>
    </source>
</evidence>
<protein>
    <recommendedName>
        <fullName evidence="4">Autophagy-related protein 2</fullName>
    </recommendedName>
</protein>
<dbReference type="GO" id="GO:0043495">
    <property type="term" value="F:protein-membrane adaptor activity"/>
    <property type="evidence" value="ECO:0007669"/>
    <property type="project" value="TreeGrafter"/>
</dbReference>
<comment type="similarity">
    <text evidence="3">Belongs to the ATG2 family.</text>
</comment>
<dbReference type="GO" id="GO:0006869">
    <property type="term" value="P:lipid transport"/>
    <property type="evidence" value="ECO:0007669"/>
    <property type="project" value="UniProtKB-KW"/>
</dbReference>
<comment type="caution">
    <text evidence="13">The sequence shown here is derived from an EMBL/GenBank/DDBJ whole genome shotgun (WGS) entry which is preliminary data.</text>
</comment>
<evidence type="ECO:0000256" key="12">
    <source>
        <dbReference type="SAM" id="MobiDB-lite"/>
    </source>
</evidence>
<dbReference type="EMBL" id="CAJGYM010000073">
    <property type="protein sequence ID" value="CAD6196502.1"/>
    <property type="molecule type" value="Genomic_DNA"/>
</dbReference>
<keyword evidence="14" id="KW-1185">Reference proteome</keyword>
<proteinExistence type="inferred from homology"/>
<dbReference type="Proteomes" id="UP000835052">
    <property type="component" value="Unassembled WGS sequence"/>
</dbReference>
<gene>
    <name evidence="13" type="ORF">CAUJ_LOCUS12416</name>
</gene>
<evidence type="ECO:0000256" key="7">
    <source>
        <dbReference type="ARBA" id="ARBA00023006"/>
    </source>
</evidence>
<evidence type="ECO:0000256" key="5">
    <source>
        <dbReference type="ARBA" id="ARBA00022448"/>
    </source>
</evidence>
<evidence type="ECO:0000256" key="1">
    <source>
        <dbReference type="ARBA" id="ARBA00004406"/>
    </source>
</evidence>
<dbReference type="GO" id="GO:0005789">
    <property type="term" value="C:endoplasmic reticulum membrane"/>
    <property type="evidence" value="ECO:0007669"/>
    <property type="project" value="UniProtKB-SubCell"/>
</dbReference>
<evidence type="ECO:0000256" key="8">
    <source>
        <dbReference type="ARBA" id="ARBA00023055"/>
    </source>
</evidence>
<reference evidence="13" key="1">
    <citation type="submission" date="2020-10" db="EMBL/GenBank/DDBJ databases">
        <authorList>
            <person name="Kikuchi T."/>
        </authorList>
    </citation>
    <scope>NUCLEOTIDE SEQUENCE</scope>
    <source>
        <strain evidence="13">NKZ352</strain>
    </source>
</reference>